<name>A0ABV6P9S5_9MICC</name>
<organism evidence="3 4">
    <name type="scientific">Micrococcoides hystricis</name>
    <dbReference type="NCBI Taxonomy" id="1572761"/>
    <lineage>
        <taxon>Bacteria</taxon>
        <taxon>Bacillati</taxon>
        <taxon>Actinomycetota</taxon>
        <taxon>Actinomycetes</taxon>
        <taxon>Micrococcales</taxon>
        <taxon>Micrococcaceae</taxon>
        <taxon>Micrococcoides</taxon>
    </lineage>
</organism>
<dbReference type="Proteomes" id="UP001589862">
    <property type="component" value="Unassembled WGS sequence"/>
</dbReference>
<dbReference type="RefSeq" id="WP_377458590.1">
    <property type="nucleotide sequence ID" value="NZ_JBHLUB010000026.1"/>
</dbReference>
<dbReference type="PANTHER" id="PTHR28208">
    <property type="entry name" value="PHOSPHATIDATE PHOSPHATASE APP1"/>
    <property type="match status" value="1"/>
</dbReference>
<comment type="caution">
    <text evidence="3">The sequence shown here is derived from an EMBL/GenBank/DDBJ whole genome shotgun (WGS) entry which is preliminary data.</text>
</comment>
<dbReference type="InterPro" id="IPR052935">
    <property type="entry name" value="Mg2+_PAP"/>
</dbReference>
<accession>A0ABV6P9S5</accession>
<dbReference type="PANTHER" id="PTHR28208:SF3">
    <property type="entry name" value="PHOSPHATIDATE PHOSPHATASE APP1"/>
    <property type="match status" value="1"/>
</dbReference>
<evidence type="ECO:0000313" key="3">
    <source>
        <dbReference type="EMBL" id="MFC0581866.1"/>
    </source>
</evidence>
<evidence type="ECO:0000313" key="4">
    <source>
        <dbReference type="Proteomes" id="UP001589862"/>
    </source>
</evidence>
<feature type="domain" description="Phosphatidate phosphatase APP1 catalytic" evidence="2">
    <location>
        <begin position="147"/>
        <end position="298"/>
    </location>
</feature>
<reference evidence="3 4" key="1">
    <citation type="submission" date="2024-09" db="EMBL/GenBank/DDBJ databases">
        <authorList>
            <person name="Sun Q."/>
            <person name="Mori K."/>
        </authorList>
    </citation>
    <scope>NUCLEOTIDE SEQUENCE [LARGE SCALE GENOMIC DNA]</scope>
    <source>
        <strain evidence="3 4">NCAIM B.02604</strain>
    </source>
</reference>
<gene>
    <name evidence="3" type="ORF">ACFFFR_05655</name>
</gene>
<sequence>MVQQKSNVAAKIEDSWHAWRYKSAQKKGLLETVLSFTGYGSQQWVRIFARVVMAKDGWFEDGRWRAQLVADGVRGWRNFTSPTAPFTTVTAIINGQSYQLKADRGGIIDMRVKVQMEPGWHRVELISKDQVTSHTDVYIVADGTQSGIVCDIDDTVLVTALPRPMLAAWNSFVLDEHARSATPGMAVMTQRLLHAQDDHAPMLYLSTGSWNVAQTLSRFLRRHLYPYGALLLTDWGPTEERWFRSGREHKIRQLKRLAVEFPNIRWLLIGDDGQHDPEIYSEFAQRYPDNVKAIIIRQLTPSEAVLAGGRTDLAAAFQTEAPWAYAPDGARLSEQLIELGLLPVDEQDPVLEPSMDQSPSREQPRTAGPKL</sequence>
<evidence type="ECO:0000259" key="2">
    <source>
        <dbReference type="Pfam" id="PF09949"/>
    </source>
</evidence>
<feature type="region of interest" description="Disordered" evidence="1">
    <location>
        <begin position="347"/>
        <end position="371"/>
    </location>
</feature>
<dbReference type="EMBL" id="JBHLUB010000026">
    <property type="protein sequence ID" value="MFC0581866.1"/>
    <property type="molecule type" value="Genomic_DNA"/>
</dbReference>
<dbReference type="Pfam" id="PF09949">
    <property type="entry name" value="APP1_cat"/>
    <property type="match status" value="1"/>
</dbReference>
<dbReference type="InterPro" id="IPR019236">
    <property type="entry name" value="APP1_cat"/>
</dbReference>
<protein>
    <submittedName>
        <fullName evidence="3">App1 family protein</fullName>
    </submittedName>
</protein>
<evidence type="ECO:0000256" key="1">
    <source>
        <dbReference type="SAM" id="MobiDB-lite"/>
    </source>
</evidence>
<keyword evidence="4" id="KW-1185">Reference proteome</keyword>
<proteinExistence type="predicted"/>